<feature type="region of interest" description="Disordered" evidence="1">
    <location>
        <begin position="28"/>
        <end position="66"/>
    </location>
</feature>
<organism evidence="2 3">
    <name type="scientific">Aspergillus fijiensis CBS 313.89</name>
    <dbReference type="NCBI Taxonomy" id="1448319"/>
    <lineage>
        <taxon>Eukaryota</taxon>
        <taxon>Fungi</taxon>
        <taxon>Dikarya</taxon>
        <taxon>Ascomycota</taxon>
        <taxon>Pezizomycotina</taxon>
        <taxon>Eurotiomycetes</taxon>
        <taxon>Eurotiomycetidae</taxon>
        <taxon>Eurotiales</taxon>
        <taxon>Aspergillaceae</taxon>
        <taxon>Aspergillus</taxon>
    </lineage>
</organism>
<keyword evidence="3" id="KW-1185">Reference proteome</keyword>
<gene>
    <name evidence="2" type="ORF">BO72DRAFT_436341</name>
</gene>
<dbReference type="RefSeq" id="XP_040797894.1">
    <property type="nucleotide sequence ID" value="XM_040943320.1"/>
</dbReference>
<evidence type="ECO:0000313" key="3">
    <source>
        <dbReference type="Proteomes" id="UP000249789"/>
    </source>
</evidence>
<dbReference type="PANTHER" id="PTHR37827:SF1">
    <property type="entry name" value="HNH DOMAIN-CONTAINING PROTEIN"/>
    <property type="match status" value="1"/>
</dbReference>
<dbReference type="GeneID" id="63860653"/>
<evidence type="ECO:0008006" key="4">
    <source>
        <dbReference type="Google" id="ProtNLM"/>
    </source>
</evidence>
<feature type="compositionally biased region" description="Low complexity" evidence="1">
    <location>
        <begin position="130"/>
        <end position="151"/>
    </location>
</feature>
<feature type="region of interest" description="Disordered" evidence="1">
    <location>
        <begin position="112"/>
        <end position="151"/>
    </location>
</feature>
<accession>A0A8G1RIH1</accession>
<dbReference type="PANTHER" id="PTHR37827">
    <property type="entry name" value="TUDOR DOMAIN-CONTAINING PROTEIN"/>
    <property type="match status" value="1"/>
</dbReference>
<reference evidence="2 3" key="1">
    <citation type="submission" date="2018-02" db="EMBL/GenBank/DDBJ databases">
        <title>The genomes of Aspergillus section Nigri reveals drivers in fungal speciation.</title>
        <authorList>
            <consortium name="DOE Joint Genome Institute"/>
            <person name="Vesth T.C."/>
            <person name="Nybo J."/>
            <person name="Theobald S."/>
            <person name="Brandl J."/>
            <person name="Frisvad J.C."/>
            <person name="Nielsen K.F."/>
            <person name="Lyhne E.K."/>
            <person name="Kogle M.E."/>
            <person name="Kuo A."/>
            <person name="Riley R."/>
            <person name="Clum A."/>
            <person name="Nolan M."/>
            <person name="Lipzen A."/>
            <person name="Salamov A."/>
            <person name="Henrissat B."/>
            <person name="Wiebenga A."/>
            <person name="De vries R.P."/>
            <person name="Grigoriev I.V."/>
            <person name="Mortensen U.H."/>
            <person name="Andersen M.R."/>
            <person name="Baker S.E."/>
        </authorList>
    </citation>
    <scope>NUCLEOTIDE SEQUENCE [LARGE SCALE GENOMIC DNA]</scope>
    <source>
        <strain evidence="2 3">CBS 313.89</strain>
    </source>
</reference>
<sequence length="308" mass="34345">MTSFLSTENYQVFRECLSTAIVERFSAPAQPKKARRTRGAVSQRQKTRKETAGTSAAAADASQCLPDRASPEELAEFIDVPRGASQSQSQSQLNLTEEKQFLATETFPALPPSIQTLTYTPPPPPPPPTTTSSSSSSSTTTTTITTSSETDPQTLASTLCTTTLPATVHDTLTTYAILADQPEENEEALTTFFTPILTEYLAAVTRPPPVWATTRTDSCEICGRDWIPLSYHHLIPRSVHAKVTKKGWHPEWMLNSVAWLCRACHSFVHRMASNEELAREWFTVERICEREDVRVWAGWVGRVRWKSR</sequence>
<name>A0A8G1RIH1_9EURO</name>
<feature type="compositionally biased region" description="Pro residues" evidence="1">
    <location>
        <begin position="120"/>
        <end position="129"/>
    </location>
</feature>
<dbReference type="OrthoDB" id="4850648at2759"/>
<feature type="compositionally biased region" description="Low complexity" evidence="1">
    <location>
        <begin position="52"/>
        <end position="62"/>
    </location>
</feature>
<dbReference type="Proteomes" id="UP000249789">
    <property type="component" value="Unassembled WGS sequence"/>
</dbReference>
<protein>
    <recommendedName>
        <fullName evidence="4">HNH domain-containing protein</fullName>
    </recommendedName>
</protein>
<evidence type="ECO:0000313" key="2">
    <source>
        <dbReference type="EMBL" id="RAK73884.1"/>
    </source>
</evidence>
<evidence type="ECO:0000256" key="1">
    <source>
        <dbReference type="SAM" id="MobiDB-lite"/>
    </source>
</evidence>
<proteinExistence type="predicted"/>
<dbReference type="AlphaFoldDB" id="A0A8G1RIH1"/>
<dbReference type="EMBL" id="KZ824674">
    <property type="protein sequence ID" value="RAK73884.1"/>
    <property type="molecule type" value="Genomic_DNA"/>
</dbReference>
<dbReference type="VEuPathDB" id="FungiDB:BO72DRAFT_436341"/>